<comment type="caution">
    <text evidence="4">The sequence shown here is derived from an EMBL/GenBank/DDBJ whole genome shotgun (WGS) entry which is preliminary data.</text>
</comment>
<evidence type="ECO:0000259" key="3">
    <source>
        <dbReference type="SMART" id="SM00530"/>
    </source>
</evidence>
<dbReference type="Proteomes" id="UP001170481">
    <property type="component" value="Unassembled WGS sequence"/>
</dbReference>
<dbReference type="InterPro" id="IPR025194">
    <property type="entry name" value="RodZ-like_C"/>
</dbReference>
<feature type="transmembrane region" description="Helical" evidence="2">
    <location>
        <begin position="114"/>
        <end position="135"/>
    </location>
</feature>
<feature type="domain" description="HTH cro/C1-type" evidence="3">
    <location>
        <begin position="20"/>
        <end position="81"/>
    </location>
</feature>
<dbReference type="CDD" id="cd00093">
    <property type="entry name" value="HTH_XRE"/>
    <property type="match status" value="1"/>
</dbReference>
<dbReference type="Gene3D" id="1.10.260.40">
    <property type="entry name" value="lambda repressor-like DNA-binding domains"/>
    <property type="match status" value="1"/>
</dbReference>
<accession>A0AAP4WXH9</accession>
<dbReference type="SUPFAM" id="SSF47413">
    <property type="entry name" value="lambda repressor-like DNA-binding domains"/>
    <property type="match status" value="1"/>
</dbReference>
<feature type="compositionally biased region" description="Low complexity" evidence="1">
    <location>
        <begin position="246"/>
        <end position="259"/>
    </location>
</feature>
<feature type="region of interest" description="Disordered" evidence="1">
    <location>
        <begin position="246"/>
        <end position="273"/>
    </location>
</feature>
<evidence type="ECO:0000313" key="5">
    <source>
        <dbReference type="Proteomes" id="UP001170481"/>
    </source>
</evidence>
<dbReference type="SMART" id="SM00530">
    <property type="entry name" value="HTH_XRE"/>
    <property type="match status" value="1"/>
</dbReference>
<dbReference type="EMBL" id="JAUORK010000010">
    <property type="protein sequence ID" value="MDO6672337.1"/>
    <property type="molecule type" value="Genomic_DNA"/>
</dbReference>
<organism evidence="4 5">
    <name type="scientific">Cobetia amphilecti</name>
    <dbReference type="NCBI Taxonomy" id="1055104"/>
    <lineage>
        <taxon>Bacteria</taxon>
        <taxon>Pseudomonadati</taxon>
        <taxon>Pseudomonadota</taxon>
        <taxon>Gammaproteobacteria</taxon>
        <taxon>Oceanospirillales</taxon>
        <taxon>Halomonadaceae</taxon>
        <taxon>Cobetia</taxon>
    </lineage>
</organism>
<proteinExistence type="predicted"/>
<keyword evidence="2" id="KW-1133">Transmembrane helix</keyword>
<reference evidence="4" key="1">
    <citation type="submission" date="2023-07" db="EMBL/GenBank/DDBJ databases">
        <title>Genome content predicts the carbon catabolic preferences of heterotrophic bacteria.</title>
        <authorList>
            <person name="Gralka M."/>
        </authorList>
    </citation>
    <scope>NUCLEOTIDE SEQUENCE</scope>
    <source>
        <strain evidence="4">C2R13</strain>
    </source>
</reference>
<dbReference type="InterPro" id="IPR001387">
    <property type="entry name" value="Cro/C1-type_HTH"/>
</dbReference>
<feature type="region of interest" description="Disordered" evidence="1">
    <location>
        <begin position="175"/>
        <end position="210"/>
    </location>
</feature>
<evidence type="ECO:0000256" key="1">
    <source>
        <dbReference type="SAM" id="MobiDB-lite"/>
    </source>
</evidence>
<evidence type="ECO:0000313" key="4">
    <source>
        <dbReference type="EMBL" id="MDO6672337.1"/>
    </source>
</evidence>
<evidence type="ECO:0000256" key="2">
    <source>
        <dbReference type="SAM" id="Phobius"/>
    </source>
</evidence>
<sequence>MSEHQPAPDQHASDALPGTRLKLEREHQGLSRDEVATQLNLRPSLVDDLERDHYDQIPIAAYRRGYLRAYARLLGMDEKAIVGQYNAQFGTTEAERYTPSSTPSVRPPGKMGKYLFRLVSLLVIAGLIGLSYVWWQSGDYGRTSPAETSALEGGSDVNNAAPVVNADGSIELSLSQSSASEAAPSSTATATGDASAVEAAASSEATAQNDDALDTGATAAAPGAAEAGTSASGAATDSAAATDVSAVADASADTSQESAAAEEEAAPAADPRKLELTFNINSWTDIRDADGKRLLRGNNEAGTSTTLEGKPPFTLTIGNASGVELRYMNEAVDLTRVTRGSVAKLTLGE</sequence>
<dbReference type="Pfam" id="PF13464">
    <property type="entry name" value="RodZ_C"/>
    <property type="match status" value="1"/>
</dbReference>
<feature type="compositionally biased region" description="Low complexity" evidence="1">
    <location>
        <begin position="175"/>
        <end position="207"/>
    </location>
</feature>
<dbReference type="AlphaFoldDB" id="A0AAP4WXH9"/>
<dbReference type="PANTHER" id="PTHR34475:SF1">
    <property type="entry name" value="CYTOSKELETON PROTEIN RODZ"/>
    <property type="match status" value="1"/>
</dbReference>
<name>A0AAP4WXH9_9GAMM</name>
<dbReference type="RefSeq" id="WP_303593985.1">
    <property type="nucleotide sequence ID" value="NZ_JAUORK010000010.1"/>
</dbReference>
<keyword evidence="2" id="KW-0472">Membrane</keyword>
<protein>
    <submittedName>
        <fullName evidence="4">DUF4115 domain-containing protein</fullName>
    </submittedName>
</protein>
<keyword evidence="2" id="KW-0812">Transmembrane</keyword>
<dbReference type="PANTHER" id="PTHR34475">
    <property type="match status" value="1"/>
</dbReference>
<dbReference type="Pfam" id="PF13413">
    <property type="entry name" value="HTH_25"/>
    <property type="match status" value="1"/>
</dbReference>
<dbReference type="InterPro" id="IPR010982">
    <property type="entry name" value="Lambda_DNA-bd_dom_sf"/>
</dbReference>
<dbReference type="GO" id="GO:0003677">
    <property type="term" value="F:DNA binding"/>
    <property type="evidence" value="ECO:0007669"/>
    <property type="project" value="InterPro"/>
</dbReference>
<gene>
    <name evidence="4" type="ORF">Q4535_09420</name>
</gene>
<dbReference type="InterPro" id="IPR050400">
    <property type="entry name" value="Bact_Cytoskel_RodZ"/>
</dbReference>